<dbReference type="GO" id="GO:0006465">
    <property type="term" value="P:signal peptide processing"/>
    <property type="evidence" value="ECO:0000318"/>
    <property type="project" value="GO_Central"/>
</dbReference>
<dbReference type="PaxDb" id="3218-PP1S1_715V6.1"/>
<feature type="transmembrane region" description="Helical" evidence="7">
    <location>
        <begin position="324"/>
        <end position="344"/>
    </location>
</feature>
<keyword evidence="3 7" id="KW-0812">Transmembrane</keyword>
<sequence length="501" mass="53869">MRTFACSPVALQQGSCVSNQPQWISSLQLRNLKPSSIGRFRGSPSQRICSSCGPHLCRKSVSLTQVGCKIDGSDSPSVTTFSNLRLTERRSQLQSQAGRQPASNDENDVVAEIVEKELDTDVVSDEWQWTKTNQELIAYTLLLVAVPIGTILPLSHLQWSGAFYFLFLAVWTVYVGSHRSLGKKPPQNVSFKQGLAAPLFCSVSLFGFYSLLRFFPNLDIRSFISAYLGVAGIAAVASNLAPPLRAILPNPNNTSWHIDFPKWLVVDEGEAVHVTLTPADLVATVVGIGAAIASKQSGAPFTLNNFIAVCIVTELLQLLSLGSFVTAATMLSGLLLYDVFWVFGSSNVFGDNVMVTVATSPAFDGPMKLIFPNATANTGNPYSILGLGDIAAPGLLIALMLRFDRSRSKRLPGAVAEANTQQEPADKTYFITCIASYIFGLTATVVANTVSGAAQPALLYLVPSLLFGVFIVAASRSESSLLLDYKEEFLPVAVKGDGTLE</sequence>
<dbReference type="Pfam" id="PF04258">
    <property type="entry name" value="Peptidase_A22B"/>
    <property type="match status" value="1"/>
</dbReference>
<dbReference type="EMBL" id="ABEU02000003">
    <property type="protein sequence ID" value="PNR57017.1"/>
    <property type="molecule type" value="Genomic_DNA"/>
</dbReference>
<reference evidence="8 10" key="1">
    <citation type="journal article" date="2008" name="Science">
        <title>The Physcomitrella genome reveals evolutionary insights into the conquest of land by plants.</title>
        <authorList>
            <person name="Rensing S."/>
            <person name="Lang D."/>
            <person name="Zimmer A."/>
            <person name="Terry A."/>
            <person name="Salamov A."/>
            <person name="Shapiro H."/>
            <person name="Nishiyama T."/>
            <person name="Perroud P.-F."/>
            <person name="Lindquist E."/>
            <person name="Kamisugi Y."/>
            <person name="Tanahashi T."/>
            <person name="Sakakibara K."/>
            <person name="Fujita T."/>
            <person name="Oishi K."/>
            <person name="Shin-I T."/>
            <person name="Kuroki Y."/>
            <person name="Toyoda A."/>
            <person name="Suzuki Y."/>
            <person name="Hashimoto A."/>
            <person name="Yamaguchi K."/>
            <person name="Sugano A."/>
            <person name="Kohara Y."/>
            <person name="Fujiyama A."/>
            <person name="Anterola A."/>
            <person name="Aoki S."/>
            <person name="Ashton N."/>
            <person name="Barbazuk W.B."/>
            <person name="Barker E."/>
            <person name="Bennetzen J."/>
            <person name="Bezanilla M."/>
            <person name="Blankenship R."/>
            <person name="Cho S.H."/>
            <person name="Dutcher S."/>
            <person name="Estelle M."/>
            <person name="Fawcett J.A."/>
            <person name="Gundlach H."/>
            <person name="Hanada K."/>
            <person name="Heyl A."/>
            <person name="Hicks K.A."/>
            <person name="Hugh J."/>
            <person name="Lohr M."/>
            <person name="Mayer K."/>
            <person name="Melkozernov A."/>
            <person name="Murata T."/>
            <person name="Nelson D."/>
            <person name="Pils B."/>
            <person name="Prigge M."/>
            <person name="Reiss B."/>
            <person name="Renner T."/>
            <person name="Rombauts S."/>
            <person name="Rushton P."/>
            <person name="Sanderfoot A."/>
            <person name="Schween G."/>
            <person name="Shiu S.-H."/>
            <person name="Stueber K."/>
            <person name="Theodoulou F.L."/>
            <person name="Tu H."/>
            <person name="Van de Peer Y."/>
            <person name="Verrier P.J."/>
            <person name="Waters E."/>
            <person name="Wood A."/>
            <person name="Yang L."/>
            <person name="Cove D."/>
            <person name="Cuming A."/>
            <person name="Hasebe M."/>
            <person name="Lucas S."/>
            <person name="Mishler D.B."/>
            <person name="Reski R."/>
            <person name="Grigoriev I."/>
            <person name="Quatrano R.S."/>
            <person name="Boore J.L."/>
        </authorList>
    </citation>
    <scope>NUCLEOTIDE SEQUENCE [LARGE SCALE GENOMIC DNA]</scope>
    <source>
        <strain evidence="9 10">cv. Gransden 2004</strain>
    </source>
</reference>
<evidence type="ECO:0000256" key="3">
    <source>
        <dbReference type="ARBA" id="ARBA00022692"/>
    </source>
</evidence>
<comment type="similarity">
    <text evidence="2">Belongs to the peptidase A22B family.</text>
</comment>
<dbReference type="OMA" id="PKWLLQD"/>
<dbReference type="RefSeq" id="XP_024371626.1">
    <property type="nucleotide sequence ID" value="XM_024515858.2"/>
</dbReference>
<feature type="transmembrane region" description="Helical" evidence="7">
    <location>
        <begin position="429"/>
        <end position="451"/>
    </location>
</feature>
<dbReference type="Gramene" id="Pp3c3_4970V3.1">
    <property type="protein sequence ID" value="Pp3c3_4970V3.1"/>
    <property type="gene ID" value="Pp3c3_4970"/>
</dbReference>
<dbReference type="InterPro" id="IPR007369">
    <property type="entry name" value="Peptidase_A22B_SPP"/>
</dbReference>
<dbReference type="EnsemblPlants" id="Pp3c3_4970V3.1">
    <property type="protein sequence ID" value="Pp3c3_4970V3.1"/>
    <property type="gene ID" value="Pp3c3_4970"/>
</dbReference>
<dbReference type="OrthoDB" id="29661at2759"/>
<dbReference type="InterPro" id="IPR006639">
    <property type="entry name" value="Preselin/SPP"/>
</dbReference>
<dbReference type="GO" id="GO:0033619">
    <property type="term" value="P:membrane protein proteolysis"/>
    <property type="evidence" value="ECO:0000318"/>
    <property type="project" value="GO_Central"/>
</dbReference>
<proteinExistence type="inferred from homology"/>
<evidence type="ECO:0000256" key="1">
    <source>
        <dbReference type="ARBA" id="ARBA00004127"/>
    </source>
</evidence>
<name>A0A2K1KTA6_PHYPA</name>
<dbReference type="PANTHER" id="PTHR12174">
    <property type="entry name" value="SIGNAL PEPTIDE PEPTIDASE"/>
    <property type="match status" value="1"/>
</dbReference>
<evidence type="ECO:0000313" key="9">
    <source>
        <dbReference type="EnsemblPlants" id="Pp3c3_4970V3.1"/>
    </source>
</evidence>
<organism evidence="8">
    <name type="scientific">Physcomitrium patens</name>
    <name type="common">Spreading-leaved earth moss</name>
    <name type="synonym">Physcomitrella patens</name>
    <dbReference type="NCBI Taxonomy" id="3218"/>
    <lineage>
        <taxon>Eukaryota</taxon>
        <taxon>Viridiplantae</taxon>
        <taxon>Streptophyta</taxon>
        <taxon>Embryophyta</taxon>
        <taxon>Bryophyta</taxon>
        <taxon>Bryophytina</taxon>
        <taxon>Bryopsida</taxon>
        <taxon>Funariidae</taxon>
        <taxon>Funariales</taxon>
        <taxon>Funariaceae</taxon>
        <taxon>Physcomitrium</taxon>
    </lineage>
</organism>
<keyword evidence="4" id="KW-0378">Hydrolase</keyword>
<evidence type="ECO:0000313" key="8">
    <source>
        <dbReference type="EMBL" id="PNR57017.1"/>
    </source>
</evidence>
<feature type="transmembrane region" description="Helical" evidence="7">
    <location>
        <begin position="136"/>
        <end position="156"/>
    </location>
</feature>
<evidence type="ECO:0000313" key="10">
    <source>
        <dbReference type="Proteomes" id="UP000006727"/>
    </source>
</evidence>
<reference evidence="9" key="3">
    <citation type="submission" date="2020-12" db="UniProtKB">
        <authorList>
            <consortium name="EnsemblPlants"/>
        </authorList>
    </citation>
    <scope>IDENTIFICATION</scope>
</reference>
<evidence type="ECO:0000256" key="5">
    <source>
        <dbReference type="ARBA" id="ARBA00022989"/>
    </source>
</evidence>
<feature type="transmembrane region" description="Helical" evidence="7">
    <location>
        <begin position="194"/>
        <end position="212"/>
    </location>
</feature>
<keyword evidence="5 7" id="KW-1133">Transmembrane helix</keyword>
<dbReference type="GO" id="GO:0098554">
    <property type="term" value="C:cytoplasmic side of endoplasmic reticulum membrane"/>
    <property type="evidence" value="ECO:0000318"/>
    <property type="project" value="GO_Central"/>
</dbReference>
<keyword evidence="10" id="KW-1185">Reference proteome</keyword>
<protein>
    <submittedName>
        <fullName evidence="8 9">Uncharacterized protein</fullName>
    </submittedName>
</protein>
<dbReference type="GO" id="GO:0042500">
    <property type="term" value="F:aspartic endopeptidase activity, intramembrane cleaving"/>
    <property type="evidence" value="ECO:0000318"/>
    <property type="project" value="GO_Central"/>
</dbReference>
<evidence type="ECO:0000256" key="4">
    <source>
        <dbReference type="ARBA" id="ARBA00022801"/>
    </source>
</evidence>
<dbReference type="Gramene" id="Pp3c3_4970V3.2">
    <property type="protein sequence ID" value="Pp3c3_4970V3.2"/>
    <property type="gene ID" value="Pp3c3_4970"/>
</dbReference>
<evidence type="ECO:0000256" key="2">
    <source>
        <dbReference type="ARBA" id="ARBA00006859"/>
    </source>
</evidence>
<dbReference type="SMART" id="SM00730">
    <property type="entry name" value="PSN"/>
    <property type="match status" value="1"/>
</dbReference>
<gene>
    <name evidence="9" type="primary">LOC112280400</name>
    <name evidence="8" type="ORF">PHYPA_004010</name>
</gene>
<dbReference type="GO" id="GO:0098553">
    <property type="term" value="C:lumenal side of endoplasmic reticulum membrane"/>
    <property type="evidence" value="ECO:0000318"/>
    <property type="project" value="GO_Central"/>
</dbReference>
<feature type="transmembrane region" description="Helical" evidence="7">
    <location>
        <begin position="382"/>
        <end position="401"/>
    </location>
</feature>
<dbReference type="GeneID" id="112280400"/>
<accession>A0A2K1KTA6</accession>
<reference evidence="8 10" key="2">
    <citation type="journal article" date="2018" name="Plant J.">
        <title>The Physcomitrella patens chromosome-scale assembly reveals moss genome structure and evolution.</title>
        <authorList>
            <person name="Lang D."/>
            <person name="Ullrich K.K."/>
            <person name="Murat F."/>
            <person name="Fuchs J."/>
            <person name="Jenkins J."/>
            <person name="Haas F.B."/>
            <person name="Piednoel M."/>
            <person name="Gundlach H."/>
            <person name="Van Bel M."/>
            <person name="Meyberg R."/>
            <person name="Vives C."/>
            <person name="Morata J."/>
            <person name="Symeonidi A."/>
            <person name="Hiss M."/>
            <person name="Muchero W."/>
            <person name="Kamisugi Y."/>
            <person name="Saleh O."/>
            <person name="Blanc G."/>
            <person name="Decker E.L."/>
            <person name="van Gessel N."/>
            <person name="Grimwood J."/>
            <person name="Hayes R.D."/>
            <person name="Graham S.W."/>
            <person name="Gunter L.E."/>
            <person name="McDaniel S.F."/>
            <person name="Hoernstein S.N.W."/>
            <person name="Larsson A."/>
            <person name="Li F.W."/>
            <person name="Perroud P.F."/>
            <person name="Phillips J."/>
            <person name="Ranjan P."/>
            <person name="Rokshar D.S."/>
            <person name="Rothfels C.J."/>
            <person name="Schneider L."/>
            <person name="Shu S."/>
            <person name="Stevenson D.W."/>
            <person name="Thummler F."/>
            <person name="Tillich M."/>
            <person name="Villarreal Aguilar J.C."/>
            <person name="Widiez T."/>
            <person name="Wong G.K."/>
            <person name="Wymore A."/>
            <person name="Zhang Y."/>
            <person name="Zimmer A.D."/>
            <person name="Quatrano R.S."/>
            <person name="Mayer K.F.X."/>
            <person name="Goodstein D."/>
            <person name="Casacuberta J.M."/>
            <person name="Vandepoele K."/>
            <person name="Reski R."/>
            <person name="Cuming A.C."/>
            <person name="Tuskan G.A."/>
            <person name="Maumus F."/>
            <person name="Salse J."/>
            <person name="Schmutz J."/>
            <person name="Rensing S.A."/>
        </authorList>
    </citation>
    <scope>NUCLEOTIDE SEQUENCE [LARGE SCALE GENOMIC DNA]</scope>
    <source>
        <strain evidence="9 10">cv. Gransden 2004</strain>
    </source>
</reference>
<feature type="transmembrane region" description="Helical" evidence="7">
    <location>
        <begin position="224"/>
        <end position="241"/>
    </location>
</feature>
<feature type="transmembrane region" description="Helical" evidence="7">
    <location>
        <begin position="457"/>
        <end position="475"/>
    </location>
</feature>
<evidence type="ECO:0000256" key="7">
    <source>
        <dbReference type="SAM" id="Phobius"/>
    </source>
</evidence>
<feature type="transmembrane region" description="Helical" evidence="7">
    <location>
        <begin position="162"/>
        <end position="182"/>
    </location>
</feature>
<dbReference type="PANTHER" id="PTHR12174:SF73">
    <property type="entry name" value="SIGNAL PEPTIDE PEPTIDASE DOMAIN CONTAINING PROTEIN"/>
    <property type="match status" value="1"/>
</dbReference>
<dbReference type="EnsemblPlants" id="Pp3c3_4970V3.2">
    <property type="protein sequence ID" value="Pp3c3_4970V3.2"/>
    <property type="gene ID" value="Pp3c3_4970"/>
</dbReference>
<keyword evidence="6 7" id="KW-0472">Membrane</keyword>
<dbReference type="Proteomes" id="UP000006727">
    <property type="component" value="Chromosome 3"/>
</dbReference>
<evidence type="ECO:0000256" key="6">
    <source>
        <dbReference type="ARBA" id="ARBA00023136"/>
    </source>
</evidence>
<comment type="subcellular location">
    <subcellularLocation>
        <location evidence="1">Endomembrane system</location>
        <topology evidence="1">Multi-pass membrane protein</topology>
    </subcellularLocation>
</comment>
<dbReference type="AlphaFoldDB" id="A0A2K1KTA6"/>